<dbReference type="EMBL" id="QPJT01000004">
    <property type="protein sequence ID" value="RCX18777.1"/>
    <property type="molecule type" value="Genomic_DNA"/>
</dbReference>
<gene>
    <name evidence="1" type="ORF">DFR58_10446</name>
</gene>
<name>A0A369BE70_9FIRM</name>
<dbReference type="RefSeq" id="WP_207659125.1">
    <property type="nucleotide sequence ID" value="NZ_QPJT01000004.1"/>
</dbReference>
<dbReference type="Gene3D" id="3.30.70.100">
    <property type="match status" value="1"/>
</dbReference>
<evidence type="ECO:0000313" key="1">
    <source>
        <dbReference type="EMBL" id="RCX18777.1"/>
    </source>
</evidence>
<dbReference type="InterPro" id="IPR011008">
    <property type="entry name" value="Dimeric_a/b-barrel"/>
</dbReference>
<accession>A0A369BE70</accession>
<dbReference type="Pfam" id="PF05336">
    <property type="entry name" value="rhaM"/>
    <property type="match status" value="1"/>
</dbReference>
<sequence length="105" mass="12719">MRKAVLFKLKSSEHMREYKRRHDSIWPEVLEAIKKSGIRNYSIWNFEDLLFGYYEIDSEEADKKAAEILFSEPKFIEWRSYMEDIINIDGNGQKEYPMQLMFLLE</sequence>
<evidence type="ECO:0000313" key="2">
    <source>
        <dbReference type="Proteomes" id="UP000253034"/>
    </source>
</evidence>
<reference evidence="1 2" key="1">
    <citation type="submission" date="2018-07" db="EMBL/GenBank/DDBJ databases">
        <title>Genomic Encyclopedia of Type Strains, Phase IV (KMG-IV): sequencing the most valuable type-strain genomes for metagenomic binning, comparative biology and taxonomic classification.</title>
        <authorList>
            <person name="Goeker M."/>
        </authorList>
    </citation>
    <scope>NUCLEOTIDE SEQUENCE [LARGE SCALE GENOMIC DNA]</scope>
    <source>
        <strain evidence="1 2">DSM 27016</strain>
    </source>
</reference>
<dbReference type="InterPro" id="IPR008000">
    <property type="entry name" value="Rham/fucose_mutarotase"/>
</dbReference>
<comment type="caution">
    <text evidence="1">The sequence shown here is derived from an EMBL/GenBank/DDBJ whole genome shotgun (WGS) entry which is preliminary data.</text>
</comment>
<dbReference type="Proteomes" id="UP000253034">
    <property type="component" value="Unassembled WGS sequence"/>
</dbReference>
<dbReference type="PANTHER" id="PTHR34389">
    <property type="entry name" value="L-RHAMNOSE MUTAROTASE"/>
    <property type="match status" value="1"/>
</dbReference>
<dbReference type="GO" id="GO:0019301">
    <property type="term" value="P:rhamnose catabolic process"/>
    <property type="evidence" value="ECO:0007669"/>
    <property type="project" value="TreeGrafter"/>
</dbReference>
<keyword evidence="2" id="KW-1185">Reference proteome</keyword>
<proteinExistence type="predicted"/>
<protein>
    <submittedName>
        <fullName evidence="1">L-rhamnose mutarotase</fullName>
    </submittedName>
</protein>
<dbReference type="SUPFAM" id="SSF54909">
    <property type="entry name" value="Dimeric alpha+beta barrel"/>
    <property type="match status" value="1"/>
</dbReference>
<dbReference type="AlphaFoldDB" id="A0A369BE70"/>
<dbReference type="PANTHER" id="PTHR34389:SF2">
    <property type="entry name" value="L-RHAMNOSE MUTAROTASE"/>
    <property type="match status" value="1"/>
</dbReference>
<dbReference type="GO" id="GO:0016857">
    <property type="term" value="F:racemase and epimerase activity, acting on carbohydrates and derivatives"/>
    <property type="evidence" value="ECO:0007669"/>
    <property type="project" value="InterPro"/>
</dbReference>
<organism evidence="1 2">
    <name type="scientific">Anaerobacterium chartisolvens</name>
    <dbReference type="NCBI Taxonomy" id="1297424"/>
    <lineage>
        <taxon>Bacteria</taxon>
        <taxon>Bacillati</taxon>
        <taxon>Bacillota</taxon>
        <taxon>Clostridia</taxon>
        <taxon>Eubacteriales</taxon>
        <taxon>Oscillospiraceae</taxon>
        <taxon>Anaerobacterium</taxon>
    </lineage>
</organism>